<dbReference type="EMBL" id="HG713476">
    <property type="protein sequence ID" value="CDJ54009.1"/>
    <property type="molecule type" value="Genomic_DNA"/>
</dbReference>
<feature type="region of interest" description="Disordered" evidence="1">
    <location>
        <begin position="1"/>
        <end position="66"/>
    </location>
</feature>
<name>U6LZL4_9EIME</name>
<evidence type="ECO:0000313" key="2">
    <source>
        <dbReference type="EMBL" id="CDJ54009.1"/>
    </source>
</evidence>
<sequence>MVAVARNVEELATGSNQVVSSKRAGGERSSCQSEEGEKEYPEGKQEGLAGSAQSQPIPRGHEQEAARMSVGLGSLFFSDEVIPLTAKRRGMRMLEPREGIPAKVPGGRRPGRKDSRTQQLLLQQETESQDAQPVRGGKAQAGHQISHRPQEGPVFEDERGLYPLDDKDQTLVTGALASCNEAGGLKVRNPQQ</sequence>
<proteinExistence type="predicted"/>
<dbReference type="AlphaFoldDB" id="U6LZL4"/>
<gene>
    <name evidence="2" type="ORF">EBH_0063910</name>
</gene>
<reference evidence="2" key="1">
    <citation type="submission" date="2013-10" db="EMBL/GenBank/DDBJ databases">
        <title>Genomic analysis of the causative agents of coccidiosis in chickens.</title>
        <authorList>
            <person name="Reid A.J."/>
            <person name="Blake D."/>
            <person name="Billington K."/>
            <person name="Browne H."/>
            <person name="Dunn M."/>
            <person name="Hung S."/>
            <person name="Kawahara F."/>
            <person name="Miranda-Saavedra D."/>
            <person name="Mourier T."/>
            <person name="Nagra H."/>
            <person name="Otto T.D."/>
            <person name="Rawlings N."/>
            <person name="Sanchez A."/>
            <person name="Sanders M."/>
            <person name="Subramaniam C."/>
            <person name="Tay Y."/>
            <person name="Dear P."/>
            <person name="Doerig C."/>
            <person name="Gruber A."/>
            <person name="Parkinson J."/>
            <person name="Shirley M."/>
            <person name="Wan K.L."/>
            <person name="Berriman M."/>
            <person name="Tomley F."/>
            <person name="Pain A."/>
        </authorList>
    </citation>
    <scope>NUCLEOTIDE SEQUENCE [LARGE SCALE GENOMIC DNA]</scope>
    <source>
        <strain evidence="2">Houghton</strain>
    </source>
</reference>
<dbReference type="VEuPathDB" id="ToxoDB:EBH_0063910"/>
<organism evidence="2 3">
    <name type="scientific">Eimeria brunetti</name>
    <dbReference type="NCBI Taxonomy" id="51314"/>
    <lineage>
        <taxon>Eukaryota</taxon>
        <taxon>Sar</taxon>
        <taxon>Alveolata</taxon>
        <taxon>Apicomplexa</taxon>
        <taxon>Conoidasida</taxon>
        <taxon>Coccidia</taxon>
        <taxon>Eucoccidiorida</taxon>
        <taxon>Eimeriorina</taxon>
        <taxon>Eimeriidae</taxon>
        <taxon>Eimeria</taxon>
    </lineage>
</organism>
<feature type="region of interest" description="Disordered" evidence="1">
    <location>
        <begin position="87"/>
        <end position="161"/>
    </location>
</feature>
<evidence type="ECO:0000256" key="1">
    <source>
        <dbReference type="SAM" id="MobiDB-lite"/>
    </source>
</evidence>
<evidence type="ECO:0000313" key="3">
    <source>
        <dbReference type="Proteomes" id="UP000030750"/>
    </source>
</evidence>
<reference evidence="2" key="2">
    <citation type="submission" date="2013-10" db="EMBL/GenBank/DDBJ databases">
        <authorList>
            <person name="Aslett M."/>
        </authorList>
    </citation>
    <scope>NUCLEOTIDE SEQUENCE [LARGE SCALE GENOMIC DNA]</scope>
    <source>
        <strain evidence="2">Houghton</strain>
    </source>
</reference>
<protein>
    <submittedName>
        <fullName evidence="2">Uncharacterized protein</fullName>
    </submittedName>
</protein>
<keyword evidence="3" id="KW-1185">Reference proteome</keyword>
<accession>U6LZL4</accession>
<dbReference type="Proteomes" id="UP000030750">
    <property type="component" value="Unassembled WGS sequence"/>
</dbReference>